<accession>A0A932HZI9</accession>
<reference evidence="1" key="1">
    <citation type="submission" date="2020-07" db="EMBL/GenBank/DDBJ databases">
        <title>Huge and variable diversity of episymbiotic CPR bacteria and DPANN archaea in groundwater ecosystems.</title>
        <authorList>
            <person name="He C.Y."/>
            <person name="Keren R."/>
            <person name="Whittaker M."/>
            <person name="Farag I.F."/>
            <person name="Doudna J."/>
            <person name="Cate J.H.D."/>
            <person name="Banfield J.F."/>
        </authorList>
    </citation>
    <scope>NUCLEOTIDE SEQUENCE</scope>
    <source>
        <strain evidence="1">NC_groundwater_763_Ag_S-0.2um_68_21</strain>
    </source>
</reference>
<sequence length="64" mass="7241">MANVPRIGAKEAYGKMEEGALLVCAYEEEEKCKKINLEGSLNLREFEQRAGNLGKDRELIFYCA</sequence>
<evidence type="ECO:0000313" key="2">
    <source>
        <dbReference type="Proteomes" id="UP000782312"/>
    </source>
</evidence>
<evidence type="ECO:0000313" key="1">
    <source>
        <dbReference type="EMBL" id="MBI3128536.1"/>
    </source>
</evidence>
<dbReference type="Proteomes" id="UP000782312">
    <property type="component" value="Unassembled WGS sequence"/>
</dbReference>
<dbReference type="AlphaFoldDB" id="A0A932HZI9"/>
<gene>
    <name evidence="1" type="ORF">HYZ11_13105</name>
</gene>
<proteinExistence type="predicted"/>
<comment type="caution">
    <text evidence="1">The sequence shown here is derived from an EMBL/GenBank/DDBJ whole genome shotgun (WGS) entry which is preliminary data.</text>
</comment>
<name>A0A932HZI9_UNCTE</name>
<organism evidence="1 2">
    <name type="scientific">Tectimicrobiota bacterium</name>
    <dbReference type="NCBI Taxonomy" id="2528274"/>
    <lineage>
        <taxon>Bacteria</taxon>
        <taxon>Pseudomonadati</taxon>
        <taxon>Nitrospinota/Tectimicrobiota group</taxon>
        <taxon>Candidatus Tectimicrobiota</taxon>
    </lineage>
</organism>
<protein>
    <submittedName>
        <fullName evidence="1">ArsR family transcriptional regulator</fullName>
    </submittedName>
</protein>
<dbReference type="EMBL" id="JACPUR010000031">
    <property type="protein sequence ID" value="MBI3128536.1"/>
    <property type="molecule type" value="Genomic_DNA"/>
</dbReference>